<evidence type="ECO:0000313" key="6">
    <source>
        <dbReference type="Proteomes" id="UP000786693"/>
    </source>
</evidence>
<sequence length="838" mass="91141">MLPEAMGSTGGMRVQQVFRWSFRVVSMTLLLLALTMAGVLWLTSRSLPDYDQTTEVRGLESPVEIVRNTFNVPHVFGESDADVFFGLGYAHAQDRLWQMTLLRRTAQGRLSEVFGQRTLRTDELLRRLGLYRAATASVAAQDPETRAMLDAYAAGVNARIDVVNRDASGRGAPEFFLFPPQIAPWQPADSIALVKLMALQLSGHVGEDVLRARASLLLEADRLADLHPDVPGDGVVDLASAGDLFPTLQPTHFARAERPNLWPVPARGLSGASNAFAVAADHAAGGGALLANDPHLGLSAPTLWYLARLELATGGVIGGTIPGIPVILAGRSQTLGWGLTSSYLDDQDVLIEQLNPENPEEYRTPDGFAPFETERVIVTIKDAPPVTLTLRRTVNGPVLTGSQFDLGAVTPPGHVAALSWTGLSPDDTSLRTGLELMRAQTLEEAIAAARHYIAPAQNLTVADGTRIAMQLMGRQPSRAATHQSQGRIPAPGWVEDNRWRGLRPFADNPVWLDPPSGLLGNTNNKIIDRPFPGHISFHWGDSQRVQRMERLMKNRGVHTRESLIEAQLDAVSNAARALLPLVGADLWFTGEAAPPGTPERRRQTALQLLAAWNGEMSEHLPEPLIYAAWMRALQDRLIRDDVGPLADEYTHLEPLFIERVYRNIGGAAGWCDVVQSSVIETCTDIARLALDDALQYLSETYGNRVEAWRWGDAHEAQHDHPVLGEVPFLGAVVNIRQSTSGGDNTLQRGKTSGEMPTPFANVHAATYRGVYDFADPESSVFITSTGQSGHPLSRHYDDLGELWRRGEYIPMTLDPALARAGAVGVTTLVPATEAGTPG</sequence>
<dbReference type="Gene3D" id="1.10.1400.10">
    <property type="match status" value="1"/>
</dbReference>
<proteinExistence type="inferred from homology"/>
<name>A0ABQ4NJG8_9RHOB</name>
<organism evidence="5 6">
    <name type="scientific">Jannaschia pagri</name>
    <dbReference type="NCBI Taxonomy" id="2829797"/>
    <lineage>
        <taxon>Bacteria</taxon>
        <taxon>Pseudomonadati</taxon>
        <taxon>Pseudomonadota</taxon>
        <taxon>Alphaproteobacteria</taxon>
        <taxon>Rhodobacterales</taxon>
        <taxon>Roseobacteraceae</taxon>
        <taxon>Jannaschia</taxon>
    </lineage>
</organism>
<evidence type="ECO:0000256" key="3">
    <source>
        <dbReference type="ARBA" id="ARBA00023145"/>
    </source>
</evidence>
<accession>A0ABQ4NJG8</accession>
<dbReference type="InterPro" id="IPR023343">
    <property type="entry name" value="Penicillin_amidase_dom1"/>
</dbReference>
<dbReference type="PIRSF" id="PIRSF001227">
    <property type="entry name" value="Pen_acylase"/>
    <property type="match status" value="1"/>
</dbReference>
<dbReference type="EMBL" id="BPFH01000002">
    <property type="protein sequence ID" value="GIT94555.1"/>
    <property type="molecule type" value="Genomic_DNA"/>
</dbReference>
<dbReference type="Proteomes" id="UP000786693">
    <property type="component" value="Unassembled WGS sequence"/>
</dbReference>
<dbReference type="PANTHER" id="PTHR34218">
    <property type="entry name" value="PEPTIDASE S45 PENICILLIN AMIDASE"/>
    <property type="match status" value="1"/>
</dbReference>
<dbReference type="InterPro" id="IPR043146">
    <property type="entry name" value="Penicillin_amidase_N_B-knob"/>
</dbReference>
<keyword evidence="4" id="KW-0472">Membrane</keyword>
<dbReference type="InterPro" id="IPR029055">
    <property type="entry name" value="Ntn_hydrolases_N"/>
</dbReference>
<dbReference type="PANTHER" id="PTHR34218:SF4">
    <property type="entry name" value="ACYL-HOMOSERINE LACTONE ACYLASE QUIP"/>
    <property type="match status" value="1"/>
</dbReference>
<dbReference type="Gene3D" id="3.60.20.10">
    <property type="entry name" value="Glutamine Phosphoribosylpyrophosphate, subunit 1, domain 1"/>
    <property type="match status" value="1"/>
</dbReference>
<comment type="caution">
    <text evidence="5">The sequence shown here is derived from an EMBL/GenBank/DDBJ whole genome shotgun (WGS) entry which is preliminary data.</text>
</comment>
<dbReference type="Gene3D" id="1.10.439.10">
    <property type="entry name" value="Penicillin Amidohydrolase, domain 1"/>
    <property type="match status" value="1"/>
</dbReference>
<keyword evidence="4" id="KW-0812">Transmembrane</keyword>
<dbReference type="Gene3D" id="2.30.120.10">
    <property type="match status" value="1"/>
</dbReference>
<dbReference type="InterPro" id="IPR014395">
    <property type="entry name" value="Pen/GL7ACA/AHL_acylase"/>
</dbReference>
<dbReference type="InterPro" id="IPR043147">
    <property type="entry name" value="Penicillin_amidase_A-knob"/>
</dbReference>
<dbReference type="InterPro" id="IPR002692">
    <property type="entry name" value="S45"/>
</dbReference>
<evidence type="ECO:0000313" key="5">
    <source>
        <dbReference type="EMBL" id="GIT94555.1"/>
    </source>
</evidence>
<reference evidence="5 6" key="1">
    <citation type="submission" date="2021-05" db="EMBL/GenBank/DDBJ databases">
        <title>Bacteria Genome sequencing.</title>
        <authorList>
            <person name="Takabe Y."/>
            <person name="Nakajima Y."/>
            <person name="Suzuki S."/>
            <person name="Shiozaki T."/>
        </authorList>
    </citation>
    <scope>NUCLEOTIDE SEQUENCE [LARGE SCALE GENOMIC DNA]</scope>
    <source>
        <strain evidence="5 6">AI_62</strain>
    </source>
</reference>
<gene>
    <name evidence="5" type="ORF">JANAI62_11780</name>
</gene>
<dbReference type="CDD" id="cd03747">
    <property type="entry name" value="Ntn_PGA_like"/>
    <property type="match status" value="1"/>
</dbReference>
<evidence type="ECO:0000256" key="4">
    <source>
        <dbReference type="SAM" id="Phobius"/>
    </source>
</evidence>
<evidence type="ECO:0000256" key="2">
    <source>
        <dbReference type="ARBA" id="ARBA00022801"/>
    </source>
</evidence>
<evidence type="ECO:0000256" key="1">
    <source>
        <dbReference type="ARBA" id="ARBA00006586"/>
    </source>
</evidence>
<dbReference type="SUPFAM" id="SSF56235">
    <property type="entry name" value="N-terminal nucleophile aminohydrolases (Ntn hydrolases)"/>
    <property type="match status" value="1"/>
</dbReference>
<dbReference type="Pfam" id="PF01804">
    <property type="entry name" value="Penicil_amidase"/>
    <property type="match status" value="1"/>
</dbReference>
<keyword evidence="3" id="KW-0865">Zymogen</keyword>
<keyword evidence="4" id="KW-1133">Transmembrane helix</keyword>
<comment type="similarity">
    <text evidence="1">Belongs to the peptidase S45 family.</text>
</comment>
<keyword evidence="6" id="KW-1185">Reference proteome</keyword>
<feature type="transmembrane region" description="Helical" evidence="4">
    <location>
        <begin position="20"/>
        <end position="42"/>
    </location>
</feature>
<keyword evidence="2" id="KW-0378">Hydrolase</keyword>
<protein>
    <submittedName>
        <fullName evidence="5">Penicillin acylase</fullName>
    </submittedName>
</protein>